<dbReference type="Proteomes" id="UP000294664">
    <property type="component" value="Unassembled WGS sequence"/>
</dbReference>
<evidence type="ECO:0000313" key="1">
    <source>
        <dbReference type="EMBL" id="TCT03944.1"/>
    </source>
</evidence>
<reference evidence="1 2" key="1">
    <citation type="submission" date="2019-03" db="EMBL/GenBank/DDBJ databases">
        <title>Genomic Encyclopedia of Type Strains, Phase IV (KMG-IV): sequencing the most valuable type-strain genomes for metagenomic binning, comparative biology and taxonomic classification.</title>
        <authorList>
            <person name="Goeker M."/>
        </authorList>
    </citation>
    <scope>NUCLEOTIDE SEQUENCE [LARGE SCALE GENOMIC DNA]</scope>
    <source>
        <strain evidence="1 2">DSM 9035</strain>
    </source>
</reference>
<accession>A0A4R3LTW2</accession>
<dbReference type="AlphaFoldDB" id="A0A4R3LTW2"/>
<comment type="caution">
    <text evidence="1">The sequence shown here is derived from an EMBL/GenBank/DDBJ whole genome shotgun (WGS) entry which is preliminary data.</text>
</comment>
<keyword evidence="2" id="KW-1185">Reference proteome</keyword>
<proteinExistence type="predicted"/>
<evidence type="ECO:0000313" key="2">
    <source>
        <dbReference type="Proteomes" id="UP000294664"/>
    </source>
</evidence>
<organism evidence="1 2">
    <name type="scientific">Aquabacter spiritensis</name>
    <dbReference type="NCBI Taxonomy" id="933073"/>
    <lineage>
        <taxon>Bacteria</taxon>
        <taxon>Pseudomonadati</taxon>
        <taxon>Pseudomonadota</taxon>
        <taxon>Alphaproteobacteria</taxon>
        <taxon>Hyphomicrobiales</taxon>
        <taxon>Xanthobacteraceae</taxon>
        <taxon>Aquabacter</taxon>
    </lineage>
</organism>
<protein>
    <submittedName>
        <fullName evidence="1">Uncharacterized protein</fullName>
    </submittedName>
</protein>
<sequence>MQDGDAGGHAPPPGTLDAEAVRALGFRLGETCAGPAADAYLRWIEEEARRDSLDLLLFLTPACTLLEPLLRTGAPRSAARHAQLPVTGMTGALAEVDFRTVARRLDAFAGHFEGLSAADVLLRLNVPVPAEHVMADLGLPDDRALTLQDRALLHRLLHVCRWQILRSGQAARGALMRGLDRMGVRPGIRVGLVDMGWDGSLIAILAGLLDTLFRADCVGLSFVLDAPDASPRPSNLVLKGFVGRGSKGRPSLSDLAAHRPVLDLLLSPRKAEVTGYDEDPRGTVALIWAEADPAGFGAQVIAGVTAFAAAGRSATDPLAPLAALASGDGAADRDALSAVLRAAAASRTGGAPRRLSRLPFMAPPSGAVR</sequence>
<dbReference type="EMBL" id="SMAI01000008">
    <property type="protein sequence ID" value="TCT03944.1"/>
    <property type="molecule type" value="Genomic_DNA"/>
</dbReference>
<name>A0A4R3LTW2_9HYPH</name>
<gene>
    <name evidence="1" type="ORF">EDC64_108110</name>
</gene>